<dbReference type="Pfam" id="PF24460">
    <property type="entry name" value="DUF7575"/>
    <property type="match status" value="1"/>
</dbReference>
<evidence type="ECO:0000313" key="3">
    <source>
        <dbReference type="EMBL" id="MFC6888674.1"/>
    </source>
</evidence>
<dbReference type="AlphaFoldDB" id="A0ABD5UGV7"/>
<protein>
    <submittedName>
        <fullName evidence="3">Zinc ribbon domain-containing protein</fullName>
    </submittedName>
</protein>
<feature type="transmembrane region" description="Helical" evidence="1">
    <location>
        <begin position="12"/>
        <end position="28"/>
    </location>
</feature>
<evidence type="ECO:0000256" key="1">
    <source>
        <dbReference type="SAM" id="Phobius"/>
    </source>
</evidence>
<feature type="transmembrane region" description="Helical" evidence="1">
    <location>
        <begin position="66"/>
        <end position="86"/>
    </location>
</feature>
<keyword evidence="1" id="KW-0812">Transmembrane</keyword>
<gene>
    <name evidence="3" type="ORF">ACFQEY_06480</name>
</gene>
<comment type="caution">
    <text evidence="3">The sequence shown here is derived from an EMBL/GenBank/DDBJ whole genome shotgun (WGS) entry which is preliminary data.</text>
</comment>
<dbReference type="EMBL" id="JBHSXI010000007">
    <property type="protein sequence ID" value="MFC6888674.1"/>
    <property type="molecule type" value="Genomic_DNA"/>
</dbReference>
<organism evidence="3 4">
    <name type="scientific">Halorubrum trueperi</name>
    <dbReference type="NCBI Taxonomy" id="2004704"/>
    <lineage>
        <taxon>Archaea</taxon>
        <taxon>Methanobacteriati</taxon>
        <taxon>Methanobacteriota</taxon>
        <taxon>Stenosarchaea group</taxon>
        <taxon>Halobacteria</taxon>
        <taxon>Halobacteriales</taxon>
        <taxon>Haloferacaceae</taxon>
        <taxon>Halorubrum</taxon>
    </lineage>
</organism>
<accession>A0ABD5UGV7</accession>
<sequence>MSQSISRKRPWLAALLGAVATGFGHLYLRRWGRGLAWVGVLFGVTVLFVDPAAVEALANWNAVDPLAIAPILIVGSLSVFDAYLLAHAHNAVARLTVTPDGQLTHCPNCGKELDSDLEFCHWCTTEIGDLGAGFPNDRDGRHER</sequence>
<reference evidence="3 4" key="1">
    <citation type="journal article" date="2019" name="Int. J. Syst. Evol. Microbiol.">
        <title>The Global Catalogue of Microorganisms (GCM) 10K type strain sequencing project: providing services to taxonomists for standard genome sequencing and annotation.</title>
        <authorList>
            <consortium name="The Broad Institute Genomics Platform"/>
            <consortium name="The Broad Institute Genome Sequencing Center for Infectious Disease"/>
            <person name="Wu L."/>
            <person name="Ma J."/>
        </authorList>
    </citation>
    <scope>NUCLEOTIDE SEQUENCE [LARGE SCALE GENOMIC DNA]</scope>
    <source>
        <strain evidence="3 4">Y73</strain>
    </source>
</reference>
<proteinExistence type="predicted"/>
<evidence type="ECO:0000313" key="4">
    <source>
        <dbReference type="Proteomes" id="UP001596333"/>
    </source>
</evidence>
<dbReference type="Proteomes" id="UP001596333">
    <property type="component" value="Unassembled WGS sequence"/>
</dbReference>
<name>A0ABD5UGV7_9EURY</name>
<dbReference type="InterPro" id="IPR055997">
    <property type="entry name" value="DUF7575"/>
</dbReference>
<feature type="transmembrane region" description="Helical" evidence="1">
    <location>
        <begin position="35"/>
        <end position="54"/>
    </location>
</feature>
<feature type="domain" description="DUF7575" evidence="2">
    <location>
        <begin position="104"/>
        <end position="127"/>
    </location>
</feature>
<keyword evidence="1" id="KW-0472">Membrane</keyword>
<keyword evidence="4" id="KW-1185">Reference proteome</keyword>
<evidence type="ECO:0000259" key="2">
    <source>
        <dbReference type="Pfam" id="PF24460"/>
    </source>
</evidence>
<dbReference type="RefSeq" id="WP_379766096.1">
    <property type="nucleotide sequence ID" value="NZ_JBHSXI010000007.1"/>
</dbReference>
<keyword evidence="1" id="KW-1133">Transmembrane helix</keyword>